<dbReference type="EMBL" id="BOPC01000085">
    <property type="protein sequence ID" value="GIJ29831.1"/>
    <property type="molecule type" value="Genomic_DNA"/>
</dbReference>
<dbReference type="Proteomes" id="UP000653076">
    <property type="component" value="Unassembled WGS sequence"/>
</dbReference>
<evidence type="ECO:0000313" key="1">
    <source>
        <dbReference type="EMBL" id="GIJ29831.1"/>
    </source>
</evidence>
<comment type="caution">
    <text evidence="1">The sequence shown here is derived from an EMBL/GenBank/DDBJ whole genome shotgun (WGS) entry which is preliminary data.</text>
</comment>
<sequence>MISLCLEVLYERPDLVRHGQQCSPCAQGSVGVAPEDAGGVVPADFDVGDLASGVANELGKIDLSQPGDGTPLGQVPAKFFARFGYVCGGDSACRAEAAGHRRHVLGQM</sequence>
<name>A0ABQ4JJY0_9ACTN</name>
<gene>
    <name evidence="1" type="ORF">Vqi01_49930</name>
</gene>
<proteinExistence type="predicted"/>
<organism evidence="1 2">
    <name type="scientific">Micromonospora qiuiae</name>
    <dbReference type="NCBI Taxonomy" id="502268"/>
    <lineage>
        <taxon>Bacteria</taxon>
        <taxon>Bacillati</taxon>
        <taxon>Actinomycetota</taxon>
        <taxon>Actinomycetes</taxon>
        <taxon>Micromonosporales</taxon>
        <taxon>Micromonosporaceae</taxon>
        <taxon>Micromonospora</taxon>
    </lineage>
</organism>
<evidence type="ECO:0000313" key="2">
    <source>
        <dbReference type="Proteomes" id="UP000653076"/>
    </source>
</evidence>
<accession>A0ABQ4JJY0</accession>
<keyword evidence="2" id="KW-1185">Reference proteome</keyword>
<reference evidence="1 2" key="1">
    <citation type="submission" date="2021-01" db="EMBL/GenBank/DDBJ databases">
        <title>Whole genome shotgun sequence of Verrucosispora qiuiae NBRC 106684.</title>
        <authorList>
            <person name="Komaki H."/>
            <person name="Tamura T."/>
        </authorList>
    </citation>
    <scope>NUCLEOTIDE SEQUENCE [LARGE SCALE GENOMIC DNA]</scope>
    <source>
        <strain evidence="1 2">NBRC 106684</strain>
    </source>
</reference>
<protein>
    <submittedName>
        <fullName evidence="1">Uncharacterized protein</fullName>
    </submittedName>
</protein>